<keyword evidence="3" id="KW-1185">Reference proteome</keyword>
<evidence type="ECO:0000259" key="1">
    <source>
        <dbReference type="PROSITE" id="PS51819"/>
    </source>
</evidence>
<dbReference type="InterPro" id="IPR029068">
    <property type="entry name" value="Glyas_Bleomycin-R_OHBP_Dase"/>
</dbReference>
<feature type="domain" description="VOC" evidence="1">
    <location>
        <begin position="4"/>
        <end position="110"/>
    </location>
</feature>
<name>A0A7W6IPN2_9HYPH</name>
<sequence length="113" mass="12238">MADRIDYIEFPSTNRPATSGFFRAAFGWGITSYGPDYDGLEGAGIDGGVDQAAGRVEASMAVIRTEDLDDAERRVIKAGGVVTCAQFDFPGGRRFHFREPGGNELAVYVTRPE</sequence>
<dbReference type="EMBL" id="JACIEW010000008">
    <property type="protein sequence ID" value="MBB4053522.1"/>
    <property type="molecule type" value="Genomic_DNA"/>
</dbReference>
<dbReference type="PANTHER" id="PTHR33993:SF1">
    <property type="entry name" value="GLYOXALASE FAMILY PROTEIN"/>
    <property type="match status" value="1"/>
</dbReference>
<organism evidence="2 3">
    <name type="scientific">Devosia subaequoris</name>
    <dbReference type="NCBI Taxonomy" id="395930"/>
    <lineage>
        <taxon>Bacteria</taxon>
        <taxon>Pseudomonadati</taxon>
        <taxon>Pseudomonadota</taxon>
        <taxon>Alphaproteobacteria</taxon>
        <taxon>Hyphomicrobiales</taxon>
        <taxon>Devosiaceae</taxon>
        <taxon>Devosia</taxon>
    </lineage>
</organism>
<proteinExistence type="predicted"/>
<dbReference type="InterPro" id="IPR052164">
    <property type="entry name" value="Anthracycline_SecMetBiosynth"/>
</dbReference>
<gene>
    <name evidence="2" type="ORF">GGR20_003182</name>
</gene>
<dbReference type="Proteomes" id="UP000547011">
    <property type="component" value="Unassembled WGS sequence"/>
</dbReference>
<dbReference type="PANTHER" id="PTHR33993">
    <property type="entry name" value="GLYOXALASE-RELATED"/>
    <property type="match status" value="1"/>
</dbReference>
<dbReference type="SUPFAM" id="SSF54593">
    <property type="entry name" value="Glyoxalase/Bleomycin resistance protein/Dihydroxybiphenyl dioxygenase"/>
    <property type="match status" value="1"/>
</dbReference>
<dbReference type="InterPro" id="IPR037523">
    <property type="entry name" value="VOC_core"/>
</dbReference>
<reference evidence="2 3" key="1">
    <citation type="submission" date="2020-08" db="EMBL/GenBank/DDBJ databases">
        <title>Genomic Encyclopedia of Type Strains, Phase IV (KMG-IV): sequencing the most valuable type-strain genomes for metagenomic binning, comparative biology and taxonomic classification.</title>
        <authorList>
            <person name="Goeker M."/>
        </authorList>
    </citation>
    <scope>NUCLEOTIDE SEQUENCE [LARGE SCALE GENOMIC DNA]</scope>
    <source>
        <strain evidence="2 3">DSM 23447</strain>
    </source>
</reference>
<dbReference type="Gene3D" id="3.10.180.10">
    <property type="entry name" value="2,3-Dihydroxybiphenyl 1,2-Dioxygenase, domain 1"/>
    <property type="match status" value="1"/>
</dbReference>
<dbReference type="PROSITE" id="PS51819">
    <property type="entry name" value="VOC"/>
    <property type="match status" value="1"/>
</dbReference>
<protein>
    <recommendedName>
        <fullName evidence="1">VOC domain-containing protein</fullName>
    </recommendedName>
</protein>
<evidence type="ECO:0000313" key="3">
    <source>
        <dbReference type="Proteomes" id="UP000547011"/>
    </source>
</evidence>
<evidence type="ECO:0000313" key="2">
    <source>
        <dbReference type="EMBL" id="MBB4053522.1"/>
    </source>
</evidence>
<dbReference type="RefSeq" id="WP_183312298.1">
    <property type="nucleotide sequence ID" value="NZ_JACIEW010000008.1"/>
</dbReference>
<dbReference type="AlphaFoldDB" id="A0A7W6IPN2"/>
<comment type="caution">
    <text evidence="2">The sequence shown here is derived from an EMBL/GenBank/DDBJ whole genome shotgun (WGS) entry which is preliminary data.</text>
</comment>
<accession>A0A7W6IPN2</accession>